<name>A0A0D9YYE6_9ORYZ</name>
<reference evidence="1" key="2">
    <citation type="submission" date="2018-05" db="EMBL/GenBank/DDBJ databases">
        <title>OgluRS3 (Oryza glumaepatula Reference Sequence Version 3).</title>
        <authorList>
            <person name="Zhang J."/>
            <person name="Kudrna D."/>
            <person name="Lee S."/>
            <person name="Talag J."/>
            <person name="Welchert J."/>
            <person name="Wing R.A."/>
        </authorList>
    </citation>
    <scope>NUCLEOTIDE SEQUENCE [LARGE SCALE GENOMIC DNA]</scope>
</reference>
<dbReference type="Gramene" id="OGLUM02G33600.1">
    <property type="protein sequence ID" value="OGLUM02G33600.1"/>
    <property type="gene ID" value="OGLUM02G33600"/>
</dbReference>
<evidence type="ECO:0000313" key="1">
    <source>
        <dbReference type="EnsemblPlants" id="OGLUM02G33600.1"/>
    </source>
</evidence>
<accession>A0A0D9YYE6</accession>
<evidence type="ECO:0000313" key="2">
    <source>
        <dbReference type="Proteomes" id="UP000026961"/>
    </source>
</evidence>
<keyword evidence="2" id="KW-1185">Reference proteome</keyword>
<proteinExistence type="predicted"/>
<dbReference type="AlphaFoldDB" id="A0A0D9YYE6"/>
<organism evidence="1">
    <name type="scientific">Oryza glumipatula</name>
    <dbReference type="NCBI Taxonomy" id="40148"/>
    <lineage>
        <taxon>Eukaryota</taxon>
        <taxon>Viridiplantae</taxon>
        <taxon>Streptophyta</taxon>
        <taxon>Embryophyta</taxon>
        <taxon>Tracheophyta</taxon>
        <taxon>Spermatophyta</taxon>
        <taxon>Magnoliopsida</taxon>
        <taxon>Liliopsida</taxon>
        <taxon>Poales</taxon>
        <taxon>Poaceae</taxon>
        <taxon>BOP clade</taxon>
        <taxon>Oryzoideae</taxon>
        <taxon>Oryzeae</taxon>
        <taxon>Oryzinae</taxon>
        <taxon>Oryza</taxon>
    </lineage>
</organism>
<dbReference type="EnsemblPlants" id="OGLUM02G33600.1">
    <property type="protein sequence ID" value="OGLUM02G33600.1"/>
    <property type="gene ID" value="OGLUM02G33600"/>
</dbReference>
<dbReference type="Proteomes" id="UP000026961">
    <property type="component" value="Chromosome 2"/>
</dbReference>
<reference evidence="1" key="1">
    <citation type="submission" date="2015-04" db="UniProtKB">
        <authorList>
            <consortium name="EnsemblPlants"/>
        </authorList>
    </citation>
    <scope>IDENTIFICATION</scope>
</reference>
<dbReference type="HOGENOM" id="CLU_2907757_0_0_1"/>
<sequence>MVIDVVELGSPSSTVWSWVADGSPRSATLVATALEIDLISCVVLDGLVEKKNKERDMWAHVE</sequence>
<protein>
    <submittedName>
        <fullName evidence="1">Uncharacterized protein</fullName>
    </submittedName>
</protein>